<keyword evidence="2" id="KW-1185">Reference proteome</keyword>
<evidence type="ECO:0000313" key="1">
    <source>
        <dbReference type="EMBL" id="KAK9890065.1"/>
    </source>
</evidence>
<evidence type="ECO:0000313" key="2">
    <source>
        <dbReference type="Proteomes" id="UP001431783"/>
    </source>
</evidence>
<name>A0AAW1V5Z1_9CUCU</name>
<sequence>FHKEKGFQMFKLGKRIEPTYLRCGTNMFEEFFGIHKTLSLKLKENHQQKPFVEGNNMTEKIRIKLK</sequence>
<protein>
    <submittedName>
        <fullName evidence="1">Uncharacterized protein</fullName>
    </submittedName>
</protein>
<dbReference type="Proteomes" id="UP001431783">
    <property type="component" value="Unassembled WGS sequence"/>
</dbReference>
<reference evidence="1 2" key="1">
    <citation type="submission" date="2023-03" db="EMBL/GenBank/DDBJ databases">
        <title>Genome insight into feeding habits of ladybird beetles.</title>
        <authorList>
            <person name="Li H.-S."/>
            <person name="Huang Y.-H."/>
            <person name="Pang H."/>
        </authorList>
    </citation>
    <scope>NUCLEOTIDE SEQUENCE [LARGE SCALE GENOMIC DNA]</scope>
    <source>
        <strain evidence="1">SYSU_2023b</strain>
        <tissue evidence="1">Whole body</tissue>
    </source>
</reference>
<feature type="non-terminal residue" evidence="1">
    <location>
        <position position="1"/>
    </location>
</feature>
<proteinExistence type="predicted"/>
<dbReference type="AlphaFoldDB" id="A0AAW1V5Z1"/>
<dbReference type="EMBL" id="JARQZJ010000124">
    <property type="protein sequence ID" value="KAK9890065.1"/>
    <property type="molecule type" value="Genomic_DNA"/>
</dbReference>
<organism evidence="1 2">
    <name type="scientific">Henosepilachna vigintioctopunctata</name>
    <dbReference type="NCBI Taxonomy" id="420089"/>
    <lineage>
        <taxon>Eukaryota</taxon>
        <taxon>Metazoa</taxon>
        <taxon>Ecdysozoa</taxon>
        <taxon>Arthropoda</taxon>
        <taxon>Hexapoda</taxon>
        <taxon>Insecta</taxon>
        <taxon>Pterygota</taxon>
        <taxon>Neoptera</taxon>
        <taxon>Endopterygota</taxon>
        <taxon>Coleoptera</taxon>
        <taxon>Polyphaga</taxon>
        <taxon>Cucujiformia</taxon>
        <taxon>Coccinelloidea</taxon>
        <taxon>Coccinellidae</taxon>
        <taxon>Epilachninae</taxon>
        <taxon>Epilachnini</taxon>
        <taxon>Henosepilachna</taxon>
    </lineage>
</organism>
<comment type="caution">
    <text evidence="1">The sequence shown here is derived from an EMBL/GenBank/DDBJ whole genome shotgun (WGS) entry which is preliminary data.</text>
</comment>
<accession>A0AAW1V5Z1</accession>
<gene>
    <name evidence="1" type="ORF">WA026_008873</name>
</gene>